<dbReference type="EMBL" id="BMEY01000001">
    <property type="protein sequence ID" value="GGA60579.1"/>
    <property type="molecule type" value="Genomic_DNA"/>
</dbReference>
<dbReference type="Proteomes" id="UP000613512">
    <property type="component" value="Unassembled WGS sequence"/>
</dbReference>
<name>A0A916W1S1_9BACI</name>
<dbReference type="RefSeq" id="WP_229740593.1">
    <property type="nucleotide sequence ID" value="NZ_BMEY01000001.1"/>
</dbReference>
<evidence type="ECO:0000256" key="2">
    <source>
        <dbReference type="ARBA" id="ARBA00022801"/>
    </source>
</evidence>
<dbReference type="PANTHER" id="PTHR43046:SF14">
    <property type="entry name" value="MUTT_NUDIX FAMILY PROTEIN"/>
    <property type="match status" value="1"/>
</dbReference>
<comment type="cofactor">
    <cofactor evidence="1">
        <name>Mg(2+)</name>
        <dbReference type="ChEBI" id="CHEBI:18420"/>
    </cofactor>
</comment>
<keyword evidence="2" id="KW-0378">Hydrolase</keyword>
<dbReference type="Gene3D" id="3.90.79.10">
    <property type="entry name" value="Nucleoside Triphosphate Pyrophosphohydrolase"/>
    <property type="match status" value="1"/>
</dbReference>
<comment type="caution">
    <text evidence="4">The sequence shown here is derived from an EMBL/GenBank/DDBJ whole genome shotgun (WGS) entry which is preliminary data.</text>
</comment>
<sequence>MRIRNIAQKIVVKLFKLGIRNSAKAVIIKEGKLLAIKMLENGGTYYILPGGGQKHGENLHQALMRECKEELGVEVEIGELLFVREYIGKNHELAKYHSHAHQTEFMFLCHLKAETDSKGSNPDKGQIGVEWLPIDSLLEYKLFPRALRTYLISYYRSEKMPTYVGDMN</sequence>
<evidence type="ECO:0000259" key="3">
    <source>
        <dbReference type="PROSITE" id="PS51462"/>
    </source>
</evidence>
<dbReference type="PANTHER" id="PTHR43046">
    <property type="entry name" value="GDP-MANNOSE MANNOSYL HYDROLASE"/>
    <property type="match status" value="1"/>
</dbReference>
<dbReference type="SUPFAM" id="SSF55811">
    <property type="entry name" value="Nudix"/>
    <property type="match status" value="1"/>
</dbReference>
<evidence type="ECO:0000313" key="4">
    <source>
        <dbReference type="EMBL" id="GGA60579.1"/>
    </source>
</evidence>
<protein>
    <submittedName>
        <fullName evidence="4">DNA mismatch repair protein MutT</fullName>
    </submittedName>
</protein>
<evidence type="ECO:0000313" key="5">
    <source>
        <dbReference type="Proteomes" id="UP000613512"/>
    </source>
</evidence>
<proteinExistence type="predicted"/>
<reference evidence="4" key="1">
    <citation type="journal article" date="2014" name="Int. J. Syst. Evol. Microbiol.">
        <title>Complete genome sequence of Corynebacterium casei LMG S-19264T (=DSM 44701T), isolated from a smear-ripened cheese.</title>
        <authorList>
            <consortium name="US DOE Joint Genome Institute (JGI-PGF)"/>
            <person name="Walter F."/>
            <person name="Albersmeier A."/>
            <person name="Kalinowski J."/>
            <person name="Ruckert C."/>
        </authorList>
    </citation>
    <scope>NUCLEOTIDE SEQUENCE</scope>
    <source>
        <strain evidence="4">CGMCC 1.12408</strain>
    </source>
</reference>
<dbReference type="CDD" id="cd18880">
    <property type="entry name" value="NUDIX_ADPRase"/>
    <property type="match status" value="1"/>
</dbReference>
<dbReference type="InterPro" id="IPR015797">
    <property type="entry name" value="NUDIX_hydrolase-like_dom_sf"/>
</dbReference>
<keyword evidence="5" id="KW-1185">Reference proteome</keyword>
<evidence type="ECO:0000256" key="1">
    <source>
        <dbReference type="ARBA" id="ARBA00001946"/>
    </source>
</evidence>
<accession>A0A916W1S1</accession>
<dbReference type="Pfam" id="PF00293">
    <property type="entry name" value="NUDIX"/>
    <property type="match status" value="1"/>
</dbReference>
<dbReference type="GO" id="GO:0016787">
    <property type="term" value="F:hydrolase activity"/>
    <property type="evidence" value="ECO:0007669"/>
    <property type="project" value="UniProtKB-KW"/>
</dbReference>
<dbReference type="PROSITE" id="PS51462">
    <property type="entry name" value="NUDIX"/>
    <property type="match status" value="1"/>
</dbReference>
<organism evidence="4 5">
    <name type="scientific">Ornithinibacillus halotolerans</name>
    <dbReference type="NCBI Taxonomy" id="1274357"/>
    <lineage>
        <taxon>Bacteria</taxon>
        <taxon>Bacillati</taxon>
        <taxon>Bacillota</taxon>
        <taxon>Bacilli</taxon>
        <taxon>Bacillales</taxon>
        <taxon>Bacillaceae</taxon>
        <taxon>Ornithinibacillus</taxon>
    </lineage>
</organism>
<reference evidence="4" key="2">
    <citation type="submission" date="2020-09" db="EMBL/GenBank/DDBJ databases">
        <authorList>
            <person name="Sun Q."/>
            <person name="Zhou Y."/>
        </authorList>
    </citation>
    <scope>NUCLEOTIDE SEQUENCE</scope>
    <source>
        <strain evidence="4">CGMCC 1.12408</strain>
    </source>
</reference>
<feature type="domain" description="Nudix hydrolase" evidence="3">
    <location>
        <begin position="18"/>
        <end position="156"/>
    </location>
</feature>
<gene>
    <name evidence="4" type="ORF">GCM10008025_00750</name>
</gene>
<dbReference type="InterPro" id="IPR000086">
    <property type="entry name" value="NUDIX_hydrolase_dom"/>
</dbReference>
<dbReference type="AlphaFoldDB" id="A0A916W1S1"/>